<evidence type="ECO:0000313" key="2">
    <source>
        <dbReference type="Proteomes" id="UP000235145"/>
    </source>
</evidence>
<reference evidence="1 2" key="1">
    <citation type="journal article" date="2017" name="Nat. Commun.">
        <title>Genome assembly with in vitro proximity ligation data and whole-genome triplication in lettuce.</title>
        <authorList>
            <person name="Reyes-Chin-Wo S."/>
            <person name="Wang Z."/>
            <person name="Yang X."/>
            <person name="Kozik A."/>
            <person name="Arikit S."/>
            <person name="Song C."/>
            <person name="Xia L."/>
            <person name="Froenicke L."/>
            <person name="Lavelle D.O."/>
            <person name="Truco M.J."/>
            <person name="Xia R."/>
            <person name="Zhu S."/>
            <person name="Xu C."/>
            <person name="Xu H."/>
            <person name="Xu X."/>
            <person name="Cox K."/>
            <person name="Korf I."/>
            <person name="Meyers B.C."/>
            <person name="Michelmore R.W."/>
        </authorList>
    </citation>
    <scope>NUCLEOTIDE SEQUENCE [LARGE SCALE GENOMIC DNA]</scope>
    <source>
        <strain evidence="2">cv. Salinas</strain>
        <tissue evidence="1">Seedlings</tissue>
    </source>
</reference>
<evidence type="ECO:0000313" key="1">
    <source>
        <dbReference type="EMBL" id="KAJ0220459.1"/>
    </source>
</evidence>
<dbReference type="AlphaFoldDB" id="A0A9R1XSW8"/>
<sequence>MDTIRMVHKIWNKSLCNHDKSIFFEWGKLTHKHFLSIKQNIRLAGGDRKPSIGFLYGGIKDNVIVSEAIFICVEKYFCDDIDKQDQVINIELPKYKEKE</sequence>
<accession>A0A9R1XSW8</accession>
<comment type="caution">
    <text evidence="1">The sequence shown here is derived from an EMBL/GenBank/DDBJ whole genome shotgun (WGS) entry which is preliminary data.</text>
</comment>
<dbReference type="Proteomes" id="UP000235145">
    <property type="component" value="Unassembled WGS sequence"/>
</dbReference>
<name>A0A9R1XSW8_LACSA</name>
<protein>
    <submittedName>
        <fullName evidence="1">Uncharacterized protein</fullName>
    </submittedName>
</protein>
<proteinExistence type="predicted"/>
<keyword evidence="2" id="KW-1185">Reference proteome</keyword>
<dbReference type="EMBL" id="NBSK02000002">
    <property type="protein sequence ID" value="KAJ0220459.1"/>
    <property type="molecule type" value="Genomic_DNA"/>
</dbReference>
<gene>
    <name evidence="1" type="ORF">LSAT_V11C200068500</name>
</gene>
<organism evidence="1 2">
    <name type="scientific">Lactuca sativa</name>
    <name type="common">Garden lettuce</name>
    <dbReference type="NCBI Taxonomy" id="4236"/>
    <lineage>
        <taxon>Eukaryota</taxon>
        <taxon>Viridiplantae</taxon>
        <taxon>Streptophyta</taxon>
        <taxon>Embryophyta</taxon>
        <taxon>Tracheophyta</taxon>
        <taxon>Spermatophyta</taxon>
        <taxon>Magnoliopsida</taxon>
        <taxon>eudicotyledons</taxon>
        <taxon>Gunneridae</taxon>
        <taxon>Pentapetalae</taxon>
        <taxon>asterids</taxon>
        <taxon>campanulids</taxon>
        <taxon>Asterales</taxon>
        <taxon>Asteraceae</taxon>
        <taxon>Cichorioideae</taxon>
        <taxon>Cichorieae</taxon>
        <taxon>Lactucinae</taxon>
        <taxon>Lactuca</taxon>
    </lineage>
</organism>